<evidence type="ECO:0000313" key="1">
    <source>
        <dbReference type="EMBL" id="DAD50644.1"/>
    </source>
</evidence>
<dbReference type="KEGG" id="vg:80399478"/>
<keyword evidence="2" id="KW-1185">Reference proteome</keyword>
<dbReference type="EMBL" id="BK013584">
    <property type="protein sequence ID" value="DAD50644.1"/>
    <property type="molecule type" value="Genomic_RNA"/>
</dbReference>
<dbReference type="RefSeq" id="YP_010770227.1">
    <property type="nucleotide sequence ID" value="NC_074202.1"/>
</dbReference>
<gene>
    <name evidence="1" type="primary">SRR6960799_4_2</name>
</gene>
<dbReference type="GeneID" id="80399478"/>
<accession>A0A8S5KZM0</accession>
<reference evidence="1" key="1">
    <citation type="submission" date="2020-09" db="EMBL/GenBank/DDBJ databases">
        <title>Leviviricetes taxonomy.</title>
        <authorList>
            <person name="Stockdale S.R."/>
            <person name="Callanan J."/>
            <person name="Adriaenssens E.M."/>
            <person name="Kuhn J.H."/>
            <person name="Rumnieks J."/>
            <person name="Shkoporov A."/>
            <person name="Draper L.A."/>
            <person name="Ross P."/>
            <person name="Hill C."/>
        </authorList>
    </citation>
    <scope>NUCLEOTIDE SEQUENCE</scope>
</reference>
<keyword evidence="1" id="KW-0167">Capsid protein</keyword>
<name>A0A8S5KZM0_9VIRU</name>
<dbReference type="Proteomes" id="UP000680112">
    <property type="component" value="Segment"/>
</dbReference>
<sequence>MSINFNYGTGAQSATATNLVYNAWLYNDAIRVTADTPTQAKFTDILAPLDKPTEIKISTEPIANVYSTLANTRIPVSAQSANTSGTSVFVQLRTVVDYNKTVGATTTNIQLPLEARLQIRVPNDAELTNVVLAQLISSLYAATCDSTGASRLGEIIRGGLVPKEI</sequence>
<organism evidence="1 2">
    <name type="scientific">ssRNA phage SRR6960799_4</name>
    <dbReference type="NCBI Taxonomy" id="2786598"/>
    <lineage>
        <taxon>Viruses</taxon>
        <taxon>Riboviria</taxon>
        <taxon>Orthornavirae</taxon>
        <taxon>Lenarviricota</taxon>
        <taxon>Leviviricetes</taxon>
        <taxon>Timlovirales</taxon>
        <taxon>Blumeviridae</taxon>
        <taxon>Semodevirus</taxon>
        <taxon>Semodevirus borborenecus</taxon>
    </lineage>
</organism>
<proteinExistence type="predicted"/>
<protein>
    <submittedName>
        <fullName evidence="1">Coat protein</fullName>
    </submittedName>
</protein>
<dbReference type="GO" id="GO:0019028">
    <property type="term" value="C:viral capsid"/>
    <property type="evidence" value="ECO:0007669"/>
    <property type="project" value="UniProtKB-KW"/>
</dbReference>
<evidence type="ECO:0000313" key="2">
    <source>
        <dbReference type="Proteomes" id="UP000680112"/>
    </source>
</evidence>
<keyword evidence="1" id="KW-0946">Virion</keyword>